<feature type="binding site" evidence="9">
    <location>
        <position position="152"/>
    </location>
    <ligand>
        <name>1-deoxy-D-xylulose 5-phosphate</name>
        <dbReference type="ChEBI" id="CHEBI:57792"/>
    </ligand>
</feature>
<dbReference type="Proteomes" id="UP000177006">
    <property type="component" value="Unassembled WGS sequence"/>
</dbReference>
<feature type="binding site" evidence="9">
    <location>
        <position position="19"/>
    </location>
    <ligand>
        <name>NADPH</name>
        <dbReference type="ChEBI" id="CHEBI:57783"/>
    </ligand>
</feature>
<dbReference type="PIRSF" id="PIRSF006205">
    <property type="entry name" value="Dxp_reductismrs"/>
    <property type="match status" value="1"/>
</dbReference>
<comment type="similarity">
    <text evidence="2 9">Belongs to the DXR family.</text>
</comment>
<feature type="binding site" evidence="9">
    <location>
        <position position="221"/>
    </location>
    <ligand>
        <name>Mn(2+)</name>
        <dbReference type="ChEBI" id="CHEBI:29035"/>
    </ligand>
</feature>
<reference evidence="13 14" key="1">
    <citation type="journal article" date="2016" name="Nat. Commun.">
        <title>Thousands of microbial genomes shed light on interconnected biogeochemical processes in an aquifer system.</title>
        <authorList>
            <person name="Anantharaman K."/>
            <person name="Brown C.T."/>
            <person name="Hug L.A."/>
            <person name="Sharon I."/>
            <person name="Castelle C.J."/>
            <person name="Probst A.J."/>
            <person name="Thomas B.C."/>
            <person name="Singh A."/>
            <person name="Wilkins M.J."/>
            <person name="Karaoz U."/>
            <person name="Brodie E.L."/>
            <person name="Williams K.H."/>
            <person name="Hubbard S.S."/>
            <person name="Banfield J.F."/>
        </authorList>
    </citation>
    <scope>NUCLEOTIDE SEQUENCE [LARGE SCALE GENOMIC DNA]</scope>
</reference>
<evidence type="ECO:0000256" key="8">
    <source>
        <dbReference type="ARBA" id="ARBA00048543"/>
    </source>
</evidence>
<dbReference type="GO" id="GO:0030145">
    <property type="term" value="F:manganese ion binding"/>
    <property type="evidence" value="ECO:0007669"/>
    <property type="project" value="TreeGrafter"/>
</dbReference>
<keyword evidence="5 9" id="KW-0560">Oxidoreductase</keyword>
<feature type="binding site" evidence="9">
    <location>
        <position position="217"/>
    </location>
    <ligand>
        <name>1-deoxy-D-xylulose 5-phosphate</name>
        <dbReference type="ChEBI" id="CHEBI:57792"/>
    </ligand>
</feature>
<feature type="domain" description="1-deoxy-D-xylulose 5-phosphate reductoisomerase N-terminal" evidence="10">
    <location>
        <begin position="10"/>
        <end position="132"/>
    </location>
</feature>
<keyword evidence="6 9" id="KW-0464">Manganese</keyword>
<keyword evidence="3 9" id="KW-0479">Metal-binding</keyword>
<gene>
    <name evidence="9" type="primary">dxr</name>
    <name evidence="13" type="ORF">A2160_00645</name>
</gene>
<comment type="caution">
    <text evidence="13">The sequence shown here is derived from an EMBL/GenBank/DDBJ whole genome shotgun (WGS) entry which is preliminary data.</text>
</comment>
<dbReference type="PANTHER" id="PTHR30525">
    <property type="entry name" value="1-DEOXY-D-XYLULOSE 5-PHOSPHATE REDUCTOISOMERASE"/>
    <property type="match status" value="1"/>
</dbReference>
<feature type="binding site" evidence="9">
    <location>
        <position position="218"/>
    </location>
    <ligand>
        <name>1-deoxy-D-xylulose 5-phosphate</name>
        <dbReference type="ChEBI" id="CHEBI:57792"/>
    </ligand>
</feature>
<dbReference type="InterPro" id="IPR036169">
    <property type="entry name" value="DXPR_C_sf"/>
</dbReference>
<feature type="domain" description="1-deoxy-D-xylulose 5-phosphate reductoisomerase C-terminal" evidence="11">
    <location>
        <begin position="147"/>
        <end position="229"/>
    </location>
</feature>
<dbReference type="Pfam" id="PF13288">
    <property type="entry name" value="DXPR_C"/>
    <property type="match status" value="1"/>
</dbReference>
<feature type="domain" description="DXP reductoisomerase C-terminal" evidence="12">
    <location>
        <begin position="261"/>
        <end position="376"/>
    </location>
</feature>
<feature type="binding site" evidence="9">
    <location>
        <position position="150"/>
    </location>
    <ligand>
        <name>Mn(2+)</name>
        <dbReference type="ChEBI" id="CHEBI:29035"/>
    </ligand>
</feature>
<dbReference type="HAMAP" id="MF_00183">
    <property type="entry name" value="DXP_reductoisom"/>
    <property type="match status" value="1"/>
</dbReference>
<evidence type="ECO:0000256" key="5">
    <source>
        <dbReference type="ARBA" id="ARBA00023002"/>
    </source>
</evidence>
<feature type="binding site" evidence="9">
    <location>
        <position position="16"/>
    </location>
    <ligand>
        <name>NADPH</name>
        <dbReference type="ChEBI" id="CHEBI:57783"/>
    </ligand>
</feature>
<dbReference type="EMBL" id="MEZK01000023">
    <property type="protein sequence ID" value="OGD62287.1"/>
    <property type="molecule type" value="Genomic_DNA"/>
</dbReference>
<dbReference type="AlphaFoldDB" id="A0A1F5E4F4"/>
<dbReference type="STRING" id="1797457.A2160_00645"/>
<feature type="binding site" evidence="9">
    <location>
        <position position="126"/>
    </location>
    <ligand>
        <name>NADPH</name>
        <dbReference type="ChEBI" id="CHEBI:57783"/>
    </ligand>
</feature>
<dbReference type="UniPathway" id="UPA00056">
    <property type="reaction ID" value="UER00092"/>
</dbReference>
<dbReference type="Pfam" id="PF02670">
    <property type="entry name" value="DXP_reductoisom"/>
    <property type="match status" value="1"/>
</dbReference>
<feature type="binding site" evidence="9">
    <location>
        <position position="176"/>
    </location>
    <ligand>
        <name>1-deoxy-D-xylulose 5-phosphate</name>
        <dbReference type="ChEBI" id="CHEBI:57792"/>
    </ligand>
</feature>
<feature type="binding site" evidence="9">
    <location>
        <position position="221"/>
    </location>
    <ligand>
        <name>1-deoxy-D-xylulose 5-phosphate</name>
        <dbReference type="ChEBI" id="CHEBI:57792"/>
    </ligand>
</feature>
<organism evidence="13 14">
    <name type="scientific">Candidatus Beckwithbacteria bacterium RBG_13_42_9</name>
    <dbReference type="NCBI Taxonomy" id="1797457"/>
    <lineage>
        <taxon>Bacteria</taxon>
        <taxon>Candidatus Beckwithiibacteriota</taxon>
    </lineage>
</organism>
<evidence type="ECO:0000256" key="2">
    <source>
        <dbReference type="ARBA" id="ARBA00006825"/>
    </source>
</evidence>
<dbReference type="GO" id="GO:0051484">
    <property type="term" value="P:isopentenyl diphosphate biosynthetic process, methylerythritol 4-phosphate pathway involved in terpenoid biosynthetic process"/>
    <property type="evidence" value="ECO:0007669"/>
    <property type="project" value="TreeGrafter"/>
</dbReference>
<dbReference type="PANTHER" id="PTHR30525:SF0">
    <property type="entry name" value="1-DEOXY-D-XYLULOSE 5-PHOSPHATE REDUCTOISOMERASE, CHLOROPLASTIC"/>
    <property type="match status" value="1"/>
</dbReference>
<feature type="binding site" evidence="9">
    <location>
        <position position="212"/>
    </location>
    <ligand>
        <name>1-deoxy-D-xylulose 5-phosphate</name>
        <dbReference type="ChEBI" id="CHEBI:57792"/>
    </ligand>
</feature>
<comment type="pathway">
    <text evidence="1 9">Isoprenoid biosynthesis; isopentenyl diphosphate biosynthesis via DXP pathway; isopentenyl diphosphate from 1-deoxy-D-xylulose 5-phosphate: step 1/6.</text>
</comment>
<dbReference type="InterPro" id="IPR013644">
    <property type="entry name" value="DXP_reductoisomerase_C"/>
</dbReference>
<evidence type="ECO:0000256" key="3">
    <source>
        <dbReference type="ARBA" id="ARBA00022723"/>
    </source>
</evidence>
<dbReference type="InterPro" id="IPR036291">
    <property type="entry name" value="NAD(P)-bd_dom_sf"/>
</dbReference>
<dbReference type="FunFam" id="3.40.50.720:FF:000045">
    <property type="entry name" value="1-deoxy-D-xylulose 5-phosphate reductoisomerase"/>
    <property type="match status" value="1"/>
</dbReference>
<feature type="binding site" evidence="9">
    <location>
        <position position="152"/>
    </location>
    <ligand>
        <name>Mn(2+)</name>
        <dbReference type="ChEBI" id="CHEBI:29035"/>
    </ligand>
</feature>
<proteinExistence type="inferred from homology"/>
<comment type="catalytic activity">
    <reaction evidence="8">
        <text>2-C-methyl-D-erythritol 4-phosphate + NADP(+) = 1-deoxy-D-xylulose 5-phosphate + NADPH + H(+)</text>
        <dbReference type="Rhea" id="RHEA:13717"/>
        <dbReference type="ChEBI" id="CHEBI:15378"/>
        <dbReference type="ChEBI" id="CHEBI:57783"/>
        <dbReference type="ChEBI" id="CHEBI:57792"/>
        <dbReference type="ChEBI" id="CHEBI:58262"/>
        <dbReference type="ChEBI" id="CHEBI:58349"/>
        <dbReference type="EC" id="1.1.1.267"/>
    </reaction>
    <physiologicalReaction direction="right-to-left" evidence="8">
        <dbReference type="Rhea" id="RHEA:13719"/>
    </physiologicalReaction>
</comment>
<evidence type="ECO:0000259" key="10">
    <source>
        <dbReference type="Pfam" id="PF02670"/>
    </source>
</evidence>
<dbReference type="InterPro" id="IPR013512">
    <property type="entry name" value="DXP_reductoisomerase_N"/>
</dbReference>
<dbReference type="SUPFAM" id="SSF55347">
    <property type="entry name" value="Glyceraldehyde-3-phosphate dehydrogenase-like, C-terminal domain"/>
    <property type="match status" value="1"/>
</dbReference>
<feature type="binding site" evidence="9">
    <location>
        <position position="125"/>
    </location>
    <ligand>
        <name>1-deoxy-D-xylulose 5-phosphate</name>
        <dbReference type="ChEBI" id="CHEBI:57792"/>
    </ligand>
</feature>
<evidence type="ECO:0000256" key="9">
    <source>
        <dbReference type="HAMAP-Rule" id="MF_00183"/>
    </source>
</evidence>
<evidence type="ECO:0000259" key="11">
    <source>
        <dbReference type="Pfam" id="PF08436"/>
    </source>
</evidence>
<keyword evidence="9" id="KW-0460">Magnesium</keyword>
<sequence>MSDADFPTKVAVLGSTGSVGRQTLGVVRSLSGQFEIYALAANQNVDLLNQQIEIFKPQLVVIGKQQLKGKITKGRFKLLTGAGGLEEIAGDDKVDLVVFATTGMVALPALLAAIKAKKKIAIANKEVLVIAGGLVTKLSRENKVDLRPVDSEHCAIWQCLAGEKLNQVNKLILTASGGPFRGWDLKRIKNVTPAQALKHPTWSMGAKITIDSATLLNKGLEVIEAHWLFNQPYEKIAAIIHPQSLIHSLVEFVDGSLKAQLAAPDMRLAIQYALTYPQRQKTVFNFLDLVKSNHLDFYLPDIKKFPCLHLAVEAGKKGGTYPVVLVTADEILVEQFLKGKISFWQIPVFLEKTLAKHQSAPLSLENISAVQAWTKETLENLINRR</sequence>
<accession>A0A1F5E4F4</accession>
<keyword evidence="13" id="KW-0413">Isomerase</keyword>
<feature type="binding site" evidence="9">
    <location>
        <position position="18"/>
    </location>
    <ligand>
        <name>NADPH</name>
        <dbReference type="ChEBI" id="CHEBI:57783"/>
    </ligand>
</feature>
<evidence type="ECO:0000313" key="13">
    <source>
        <dbReference type="EMBL" id="OGD62287.1"/>
    </source>
</evidence>
<evidence type="ECO:0000256" key="1">
    <source>
        <dbReference type="ARBA" id="ARBA00005094"/>
    </source>
</evidence>
<keyword evidence="7 9" id="KW-0414">Isoprene biosynthesis</keyword>
<keyword evidence="4 9" id="KW-0521">NADP</keyword>
<feature type="binding site" evidence="9">
    <location>
        <position position="205"/>
    </location>
    <ligand>
        <name>NADPH</name>
        <dbReference type="ChEBI" id="CHEBI:57783"/>
    </ligand>
</feature>
<comment type="function">
    <text evidence="9">Catalyzes the NADPH-dependent rearrangement and reduction of 1-deoxy-D-xylulose-5-phosphate (DXP) to 2-C-methyl-D-erythritol 4-phosphate (MEP).</text>
</comment>
<comment type="caution">
    <text evidence="9">Lacks conserved residue(s) required for the propagation of feature annotation.</text>
</comment>
<evidence type="ECO:0000256" key="4">
    <source>
        <dbReference type="ARBA" id="ARBA00022857"/>
    </source>
</evidence>
<evidence type="ECO:0000256" key="7">
    <source>
        <dbReference type="ARBA" id="ARBA00023229"/>
    </source>
</evidence>
<dbReference type="SUPFAM" id="SSF51735">
    <property type="entry name" value="NAD(P)-binding Rossmann-fold domains"/>
    <property type="match status" value="1"/>
</dbReference>
<dbReference type="NCBIfam" id="TIGR00243">
    <property type="entry name" value="Dxr"/>
    <property type="match status" value="1"/>
</dbReference>
<dbReference type="GO" id="GO:0070402">
    <property type="term" value="F:NADPH binding"/>
    <property type="evidence" value="ECO:0007669"/>
    <property type="project" value="InterPro"/>
</dbReference>
<evidence type="ECO:0000313" key="14">
    <source>
        <dbReference type="Proteomes" id="UP000177006"/>
    </source>
</evidence>
<dbReference type="EC" id="1.1.1.267" evidence="9"/>
<dbReference type="GO" id="GO:0016853">
    <property type="term" value="F:isomerase activity"/>
    <property type="evidence" value="ECO:0007669"/>
    <property type="project" value="UniProtKB-KW"/>
</dbReference>
<dbReference type="InterPro" id="IPR003821">
    <property type="entry name" value="DXP_reductoisomerase"/>
</dbReference>
<feature type="binding site" evidence="9">
    <location>
        <position position="17"/>
    </location>
    <ligand>
        <name>NADPH</name>
        <dbReference type="ChEBI" id="CHEBI:57783"/>
    </ligand>
</feature>
<dbReference type="SUPFAM" id="SSF69055">
    <property type="entry name" value="1-deoxy-D-xylulose-5-phosphate reductoisomerase, C-terminal domain"/>
    <property type="match status" value="1"/>
</dbReference>
<dbReference type="Pfam" id="PF08436">
    <property type="entry name" value="DXP_redisom_C"/>
    <property type="match status" value="1"/>
</dbReference>
<dbReference type="Gene3D" id="1.10.1740.10">
    <property type="match status" value="1"/>
</dbReference>
<comment type="cofactor">
    <cofactor evidence="9">
        <name>Mg(2+)</name>
        <dbReference type="ChEBI" id="CHEBI:18420"/>
    </cofactor>
    <cofactor evidence="9">
        <name>Mn(2+)</name>
        <dbReference type="ChEBI" id="CHEBI:29035"/>
    </cofactor>
</comment>
<feature type="binding site" evidence="9">
    <location>
        <position position="199"/>
    </location>
    <ligand>
        <name>1-deoxy-D-xylulose 5-phosphate</name>
        <dbReference type="ChEBI" id="CHEBI:57792"/>
    </ligand>
</feature>
<feature type="binding site" evidence="9">
    <location>
        <position position="124"/>
    </location>
    <ligand>
        <name>NADPH</name>
        <dbReference type="ChEBI" id="CHEBI:57783"/>
    </ligand>
</feature>
<dbReference type="Gene3D" id="3.40.50.720">
    <property type="entry name" value="NAD(P)-binding Rossmann-like Domain"/>
    <property type="match status" value="1"/>
</dbReference>
<evidence type="ECO:0000256" key="6">
    <source>
        <dbReference type="ARBA" id="ARBA00023211"/>
    </source>
</evidence>
<feature type="binding site" evidence="9">
    <location>
        <position position="44"/>
    </location>
    <ligand>
        <name>NADPH</name>
        <dbReference type="ChEBI" id="CHEBI:57783"/>
    </ligand>
</feature>
<feature type="binding site" evidence="9">
    <location>
        <position position="151"/>
    </location>
    <ligand>
        <name>1-deoxy-D-xylulose 5-phosphate</name>
        <dbReference type="ChEBI" id="CHEBI:57792"/>
    </ligand>
</feature>
<name>A0A1F5E4F4_9BACT</name>
<evidence type="ECO:0000259" key="12">
    <source>
        <dbReference type="Pfam" id="PF13288"/>
    </source>
</evidence>
<protein>
    <recommendedName>
        <fullName evidence="9">1-deoxy-D-xylulose 5-phosphate reductoisomerase</fullName>
        <shortName evidence="9">DXP reductoisomerase</shortName>
        <ecNumber evidence="9">1.1.1.267</ecNumber>
    </recommendedName>
    <alternativeName>
        <fullName evidence="9">1-deoxyxylulose-5-phosphate reductoisomerase</fullName>
    </alternativeName>
    <alternativeName>
        <fullName evidence="9">2-C-methyl-D-erythritol 4-phosphate synthase</fullName>
    </alternativeName>
</protein>
<dbReference type="InterPro" id="IPR026877">
    <property type="entry name" value="DXPR_C"/>
</dbReference>
<dbReference type="GO" id="GO:0030604">
    <property type="term" value="F:1-deoxy-D-xylulose-5-phosphate reductoisomerase activity"/>
    <property type="evidence" value="ECO:0007669"/>
    <property type="project" value="UniProtKB-UniRule"/>
</dbReference>